<dbReference type="RefSeq" id="WP_067414269.1">
    <property type="nucleotide sequence ID" value="NZ_LNTY01000027.1"/>
</dbReference>
<dbReference type="InterPro" id="IPR037012">
    <property type="entry name" value="NanQ/TabA/YiaL_sf"/>
</dbReference>
<dbReference type="InterPro" id="IPR049827">
    <property type="entry name" value="NanQ"/>
</dbReference>
<dbReference type="InterPro" id="IPR004375">
    <property type="entry name" value="NanQ/TabA/YiaL"/>
</dbReference>
<dbReference type="PANTHER" id="PTHR34986:SF1">
    <property type="entry name" value="PROTEIN YIAL"/>
    <property type="match status" value="1"/>
</dbReference>
<comment type="caution">
    <text evidence="1">The sequence shown here is derived from an EMBL/GenBank/DDBJ whole genome shotgun (WGS) entry which is preliminary data.</text>
</comment>
<sequence length="156" mass="17461">MILGHITQPETYAYLPEAFRRSLAFLSETDMLTLPTGRHDIDGDNIYVNVMAFDTQPAKEKLAEVHKEYIDIQFLISGEERIGFALANENNPIAKDYDAESDFYLVESMVGETNVMMTPGTFAIFLPEQPHKPGCNVTASKPLKKAVVKVHKSLLV</sequence>
<name>A0A135IA12_9GAMM</name>
<evidence type="ECO:0008006" key="3">
    <source>
        <dbReference type="Google" id="ProtNLM"/>
    </source>
</evidence>
<reference evidence="1 2" key="1">
    <citation type="submission" date="2015-11" db="EMBL/GenBank/DDBJ databases">
        <title>Genomic Taxonomy of the Vibrionaceae.</title>
        <authorList>
            <person name="Gomez-Gil B."/>
            <person name="Enciso-Ibarra J."/>
        </authorList>
    </citation>
    <scope>NUCLEOTIDE SEQUENCE [LARGE SCALE GENOMIC DNA]</scope>
    <source>
        <strain evidence="1 2">CAIM 912</strain>
    </source>
</reference>
<dbReference type="OrthoDB" id="6196468at2"/>
<evidence type="ECO:0000313" key="1">
    <source>
        <dbReference type="EMBL" id="KXF82224.1"/>
    </source>
</evidence>
<dbReference type="STRING" id="294935.ATN88_24575"/>
<dbReference type="NCBIfam" id="NF040884">
    <property type="entry name" value="acetylneur_anom"/>
    <property type="match status" value="1"/>
</dbReference>
<evidence type="ECO:0000313" key="2">
    <source>
        <dbReference type="Proteomes" id="UP000070529"/>
    </source>
</evidence>
<dbReference type="GO" id="GO:0005829">
    <property type="term" value="C:cytosol"/>
    <property type="evidence" value="ECO:0007669"/>
    <property type="project" value="TreeGrafter"/>
</dbReference>
<protein>
    <recommendedName>
        <fullName evidence="3">YhcH/YjgK/YiaL family protein</fullName>
    </recommendedName>
</protein>
<organism evidence="1 2">
    <name type="scientific">Enterovibrio coralii</name>
    <dbReference type="NCBI Taxonomy" id="294935"/>
    <lineage>
        <taxon>Bacteria</taxon>
        <taxon>Pseudomonadati</taxon>
        <taxon>Pseudomonadota</taxon>
        <taxon>Gammaproteobacteria</taxon>
        <taxon>Vibrionales</taxon>
        <taxon>Vibrionaceae</taxon>
        <taxon>Enterovibrio</taxon>
    </lineage>
</organism>
<dbReference type="Gene3D" id="2.60.120.370">
    <property type="entry name" value="YhcH/YjgK/YiaL"/>
    <property type="match status" value="1"/>
</dbReference>
<dbReference type="Proteomes" id="UP000070529">
    <property type="component" value="Unassembled WGS sequence"/>
</dbReference>
<dbReference type="NCBIfam" id="TIGR00022">
    <property type="entry name" value="YhcH/YjgK/YiaL family protein"/>
    <property type="match status" value="1"/>
</dbReference>
<dbReference type="SUPFAM" id="SSF51197">
    <property type="entry name" value="Clavaminate synthase-like"/>
    <property type="match status" value="1"/>
</dbReference>
<gene>
    <name evidence="1" type="ORF">ATN88_24575</name>
</gene>
<proteinExistence type="predicted"/>
<accession>A0A135IA12</accession>
<keyword evidence="2" id="KW-1185">Reference proteome</keyword>
<dbReference type="EMBL" id="LNTY01000027">
    <property type="protein sequence ID" value="KXF82224.1"/>
    <property type="molecule type" value="Genomic_DNA"/>
</dbReference>
<dbReference type="PANTHER" id="PTHR34986">
    <property type="entry name" value="EVOLVED BETA-GALACTOSIDASE SUBUNIT BETA"/>
    <property type="match status" value="1"/>
</dbReference>
<dbReference type="Pfam" id="PF04074">
    <property type="entry name" value="DUF386"/>
    <property type="match status" value="1"/>
</dbReference>
<dbReference type="AlphaFoldDB" id="A0A135IA12"/>